<dbReference type="GO" id="GO:1901678">
    <property type="term" value="P:iron coordination entity transport"/>
    <property type="evidence" value="ECO:0007669"/>
    <property type="project" value="UniProtKB-ARBA"/>
</dbReference>
<dbReference type="PANTHER" id="PTHR30532:SF1">
    <property type="entry name" value="IRON(3+)-HYDROXAMATE-BINDING PROTEIN FHUD"/>
    <property type="match status" value="1"/>
</dbReference>
<dbReference type="RefSeq" id="WP_428978607.1">
    <property type="nucleotide sequence ID" value="NZ_CP081869.1"/>
</dbReference>
<evidence type="ECO:0000256" key="3">
    <source>
        <dbReference type="ARBA" id="ARBA00022448"/>
    </source>
</evidence>
<evidence type="ECO:0000313" key="8">
    <source>
        <dbReference type="Proteomes" id="UP000825701"/>
    </source>
</evidence>
<keyword evidence="4" id="KW-0408">Iron</keyword>
<dbReference type="InterPro" id="IPR002491">
    <property type="entry name" value="ABC_transptr_periplasmic_BD"/>
</dbReference>
<evidence type="ECO:0000259" key="6">
    <source>
        <dbReference type="PROSITE" id="PS50983"/>
    </source>
</evidence>
<keyword evidence="4" id="KW-0410">Iron transport</keyword>
<keyword evidence="8" id="KW-1185">Reference proteome</keyword>
<keyword evidence="4" id="KW-0406">Ion transport</keyword>
<feature type="domain" description="Fe/B12 periplasmic-binding" evidence="6">
    <location>
        <begin position="49"/>
        <end position="311"/>
    </location>
</feature>
<dbReference type="PROSITE" id="PS51257">
    <property type="entry name" value="PROKAR_LIPOPROTEIN"/>
    <property type="match status" value="1"/>
</dbReference>
<keyword evidence="3" id="KW-0813">Transport</keyword>
<dbReference type="PROSITE" id="PS50983">
    <property type="entry name" value="FE_B12_PBP"/>
    <property type="match status" value="1"/>
</dbReference>
<reference evidence="7" key="1">
    <citation type="submission" date="2021-08" db="EMBL/GenBank/DDBJ databases">
        <authorList>
            <person name="Zhang H."/>
            <person name="Xu M."/>
            <person name="Yu Z."/>
            <person name="Yang L."/>
            <person name="Cai Y."/>
        </authorList>
    </citation>
    <scope>NUCLEOTIDE SEQUENCE</scope>
    <source>
        <strain evidence="7">CHL1</strain>
    </source>
</reference>
<organism evidence="7 8">
    <name type="scientific">Chenggangzhangella methanolivorans</name>
    <dbReference type="NCBI Taxonomy" id="1437009"/>
    <lineage>
        <taxon>Bacteria</taxon>
        <taxon>Pseudomonadati</taxon>
        <taxon>Pseudomonadota</taxon>
        <taxon>Alphaproteobacteria</taxon>
        <taxon>Hyphomicrobiales</taxon>
        <taxon>Methylopilaceae</taxon>
        <taxon>Chenggangzhangella</taxon>
    </lineage>
</organism>
<evidence type="ECO:0000256" key="1">
    <source>
        <dbReference type="ARBA" id="ARBA00004196"/>
    </source>
</evidence>
<keyword evidence="5" id="KW-0732">Signal</keyword>
<accession>A0A9E6RE95</accession>
<dbReference type="GO" id="GO:0030288">
    <property type="term" value="C:outer membrane-bounded periplasmic space"/>
    <property type="evidence" value="ECO:0007669"/>
    <property type="project" value="TreeGrafter"/>
</dbReference>
<dbReference type="Pfam" id="PF01497">
    <property type="entry name" value="Peripla_BP_2"/>
    <property type="match status" value="1"/>
</dbReference>
<comment type="subcellular location">
    <subcellularLocation>
        <location evidence="1">Cell envelope</location>
    </subcellularLocation>
</comment>
<comment type="similarity">
    <text evidence="2">Belongs to the bacterial solute-binding protein 8 family.</text>
</comment>
<dbReference type="SUPFAM" id="SSF53807">
    <property type="entry name" value="Helical backbone' metal receptor"/>
    <property type="match status" value="1"/>
</dbReference>
<evidence type="ECO:0000313" key="7">
    <source>
        <dbReference type="EMBL" id="QZO02430.1"/>
    </source>
</evidence>
<dbReference type="EMBL" id="CP081869">
    <property type="protein sequence ID" value="QZO02430.1"/>
    <property type="molecule type" value="Genomic_DNA"/>
</dbReference>
<evidence type="ECO:0000256" key="2">
    <source>
        <dbReference type="ARBA" id="ARBA00008814"/>
    </source>
</evidence>
<gene>
    <name evidence="7" type="ORF">K6K41_17850</name>
</gene>
<evidence type="ECO:0000256" key="5">
    <source>
        <dbReference type="ARBA" id="ARBA00022729"/>
    </source>
</evidence>
<evidence type="ECO:0000256" key="4">
    <source>
        <dbReference type="ARBA" id="ARBA00022496"/>
    </source>
</evidence>
<dbReference type="AlphaFoldDB" id="A0A9E6RE95"/>
<protein>
    <submittedName>
        <fullName evidence="7">Iron-siderophore ABC transporter substrate-binding protein</fullName>
    </submittedName>
</protein>
<dbReference type="PANTHER" id="PTHR30532">
    <property type="entry name" value="IRON III DICITRATE-BINDING PERIPLASMIC PROTEIN"/>
    <property type="match status" value="1"/>
</dbReference>
<sequence length="311" mass="32690">MIDERAAAETSAARKTDGTTRRGLLLAGAAAFACVQAASAARSAAPPARLAAIDWAMLETALALQAPLVGAAELVLFREAAIEPPMPDGVADLGLRGTLSYERLLSLKPDLILISPWYEARAPILTRIAPVASYAIYQSGRSPYEAAVEVTRALGARLGREREAERAISEAEAEIAACRARLAPFAGRPALVINLGDARHFRAFGADSMFGDVAMRLGLGLAWAAPTRFGAYPTVGVEALADLPDAIVANVGPTPPSALEEARTSPLWRAMPPIKAGRFLSLPPVNPYGALPAARRFARLLADAVSTLPHA</sequence>
<dbReference type="PRINTS" id="PR01715">
    <property type="entry name" value="FERRIBNDNGPP"/>
</dbReference>
<dbReference type="CDD" id="cd01146">
    <property type="entry name" value="FhuD"/>
    <property type="match status" value="1"/>
</dbReference>
<proteinExistence type="inferred from homology"/>
<dbReference type="KEGG" id="cmet:K6K41_17850"/>
<name>A0A9E6RE95_9HYPH</name>
<dbReference type="Gene3D" id="3.40.50.1980">
    <property type="entry name" value="Nitrogenase molybdenum iron protein domain"/>
    <property type="match status" value="2"/>
</dbReference>
<dbReference type="InterPro" id="IPR051313">
    <property type="entry name" value="Bact_iron-sidero_bind"/>
</dbReference>
<dbReference type="Proteomes" id="UP000825701">
    <property type="component" value="Chromosome"/>
</dbReference>
<dbReference type="InterPro" id="IPR006311">
    <property type="entry name" value="TAT_signal"/>
</dbReference>
<dbReference type="PROSITE" id="PS51318">
    <property type="entry name" value="TAT"/>
    <property type="match status" value="1"/>
</dbReference>